<sequence>MTRNWPKRMTLLITLLMTGGYLFAQQIEWGEKNKAKSKNYQPIILMDDGESIYTTYFDAHHADIERHSIKGVLVYSTSIELGKIGNNYPEIEYVGYLNDKFVLFASYYNASNDTATLYSYSYCGKTGIQTGEETKLFAVPAVKNWSRGNFTFIPSQDQSKIMINTTVTKGNSGKITDCFKLFDSNMNMLMERDEIVYGKEVDYTNQNFTVDSGGSIYFVRKKSEGQFFMVEYDAAKKWAKWEEVIDASKTDKNLSVTGVAFGFDSNLDLIITGICTATHKGITKPVGAMYMKVDRLSKDVKIFKTYTFDTFRKMGGFSFTNPSMHFTKGNNLVFISECQSEMQYKNSTMYMEGDLALASFATEGELLWSNSIQKIQIYSNAAVIPFTVAMSNAQYFSYVSGISGNNLFVFFNNNPMNLTRQDGEKGPSVMPFSKTIPMLNTINLTDGKIVYKQFFDPKEANTYLKIRGSYPMSNSSDIIALAQYKGIYQFVRIKLEE</sequence>
<gene>
    <name evidence="1" type="ORF">SAMN05216323_103734</name>
</gene>
<dbReference type="Proteomes" id="UP000199452">
    <property type="component" value="Unassembled WGS sequence"/>
</dbReference>
<protein>
    <submittedName>
        <fullName evidence="1">Uncharacterized protein</fullName>
    </submittedName>
</protein>
<accession>A0A1G6MPV3</accession>
<keyword evidence="2" id="KW-1185">Reference proteome</keyword>
<name>A0A1G6MPV3_9BACT</name>
<dbReference type="EMBL" id="FMYP01000037">
    <property type="protein sequence ID" value="SDC57257.1"/>
    <property type="molecule type" value="Genomic_DNA"/>
</dbReference>
<reference evidence="1 2" key="1">
    <citation type="submission" date="2016-09" db="EMBL/GenBank/DDBJ databases">
        <authorList>
            <person name="Capua I."/>
            <person name="De Benedictis P."/>
            <person name="Joannis T."/>
            <person name="Lombin L.H."/>
            <person name="Cattoli G."/>
        </authorList>
    </citation>
    <scope>NUCLEOTIDE SEQUENCE [LARGE SCALE GENOMIC DNA]</scope>
    <source>
        <strain evidence="1 2">A7P-90m</strain>
    </source>
</reference>
<dbReference type="AlphaFoldDB" id="A0A1G6MPV3"/>
<evidence type="ECO:0000313" key="1">
    <source>
        <dbReference type="EMBL" id="SDC57257.1"/>
    </source>
</evidence>
<evidence type="ECO:0000313" key="2">
    <source>
        <dbReference type="Proteomes" id="UP000199452"/>
    </source>
</evidence>
<organism evidence="1 2">
    <name type="scientific">Williamwhitmania taraxaci</name>
    <dbReference type="NCBI Taxonomy" id="1640674"/>
    <lineage>
        <taxon>Bacteria</taxon>
        <taxon>Pseudomonadati</taxon>
        <taxon>Bacteroidota</taxon>
        <taxon>Bacteroidia</taxon>
        <taxon>Bacteroidales</taxon>
        <taxon>Williamwhitmaniaceae</taxon>
        <taxon>Williamwhitmania</taxon>
    </lineage>
</organism>
<proteinExistence type="predicted"/>
<dbReference type="STRING" id="1640674.SAMN05216323_103734"/>